<organism evidence="1">
    <name type="scientific">marine sediment metagenome</name>
    <dbReference type="NCBI Taxonomy" id="412755"/>
    <lineage>
        <taxon>unclassified sequences</taxon>
        <taxon>metagenomes</taxon>
        <taxon>ecological metagenomes</taxon>
    </lineage>
</organism>
<name>A0A0F9PIE0_9ZZZZ</name>
<dbReference type="EMBL" id="LAZR01002446">
    <property type="protein sequence ID" value="KKN29939.1"/>
    <property type="molecule type" value="Genomic_DNA"/>
</dbReference>
<accession>A0A0F9PIE0</accession>
<proteinExistence type="predicted"/>
<sequence length="150" mass="17883">MYFIQSGYFEITPWWIPIFQHYLEWNDDTGHTLVAGPTPLVGLTYTYKIWFDGYGSHKWWNYIQLGDLIVVPIRLVDVVYYIPVDLQAFVETESTQTNIDGSHLSNLRGWDRYNEQWFLWYQHTPFTTPGSPYYLTEESHWEFYAYGGSL</sequence>
<protein>
    <submittedName>
        <fullName evidence="1">Uncharacterized protein</fullName>
    </submittedName>
</protein>
<gene>
    <name evidence="1" type="ORF">LCGC14_0838930</name>
</gene>
<evidence type="ECO:0000313" key="1">
    <source>
        <dbReference type="EMBL" id="KKN29939.1"/>
    </source>
</evidence>
<comment type="caution">
    <text evidence="1">The sequence shown here is derived from an EMBL/GenBank/DDBJ whole genome shotgun (WGS) entry which is preliminary data.</text>
</comment>
<reference evidence="1" key="1">
    <citation type="journal article" date="2015" name="Nature">
        <title>Complex archaea that bridge the gap between prokaryotes and eukaryotes.</title>
        <authorList>
            <person name="Spang A."/>
            <person name="Saw J.H."/>
            <person name="Jorgensen S.L."/>
            <person name="Zaremba-Niedzwiedzka K."/>
            <person name="Martijn J."/>
            <person name="Lind A.E."/>
            <person name="van Eijk R."/>
            <person name="Schleper C."/>
            <person name="Guy L."/>
            <person name="Ettema T.J."/>
        </authorList>
    </citation>
    <scope>NUCLEOTIDE SEQUENCE</scope>
</reference>
<dbReference type="AlphaFoldDB" id="A0A0F9PIE0"/>